<proteinExistence type="predicted"/>
<feature type="region of interest" description="Disordered" evidence="1">
    <location>
        <begin position="11"/>
        <end position="36"/>
    </location>
</feature>
<reference evidence="2" key="1">
    <citation type="submission" date="2021-02" db="EMBL/GenBank/DDBJ databases">
        <authorList>
            <person name="Nowell W R."/>
        </authorList>
    </citation>
    <scope>NUCLEOTIDE SEQUENCE</scope>
</reference>
<dbReference type="AlphaFoldDB" id="A0A819NKP1"/>
<name>A0A819NKP1_9BILA</name>
<evidence type="ECO:0000313" key="3">
    <source>
        <dbReference type="Proteomes" id="UP000663836"/>
    </source>
</evidence>
<feature type="compositionally biased region" description="Pro residues" evidence="1">
    <location>
        <begin position="15"/>
        <end position="25"/>
    </location>
</feature>
<evidence type="ECO:0000313" key="2">
    <source>
        <dbReference type="EMBL" id="CAF3996464.1"/>
    </source>
</evidence>
<accession>A0A819NKP1</accession>
<protein>
    <submittedName>
        <fullName evidence="2">Uncharacterized protein</fullName>
    </submittedName>
</protein>
<feature type="non-terminal residue" evidence="2">
    <location>
        <position position="1"/>
    </location>
</feature>
<evidence type="ECO:0000256" key="1">
    <source>
        <dbReference type="SAM" id="MobiDB-lite"/>
    </source>
</evidence>
<gene>
    <name evidence="2" type="ORF">JBS370_LOCUS26024</name>
</gene>
<dbReference type="EMBL" id="CAJOBD010004484">
    <property type="protein sequence ID" value="CAF3996464.1"/>
    <property type="molecule type" value="Genomic_DNA"/>
</dbReference>
<sequence length="61" mass="6577">MGCADITIVAGTAPINPPPMTPPTNTPQLTTTSQSNQDVVPTWSFNNVLYRVDDQVLYEGV</sequence>
<organism evidence="2 3">
    <name type="scientific">Rotaria sordida</name>
    <dbReference type="NCBI Taxonomy" id="392033"/>
    <lineage>
        <taxon>Eukaryota</taxon>
        <taxon>Metazoa</taxon>
        <taxon>Spiralia</taxon>
        <taxon>Gnathifera</taxon>
        <taxon>Rotifera</taxon>
        <taxon>Eurotatoria</taxon>
        <taxon>Bdelloidea</taxon>
        <taxon>Philodinida</taxon>
        <taxon>Philodinidae</taxon>
        <taxon>Rotaria</taxon>
    </lineage>
</organism>
<comment type="caution">
    <text evidence="2">The sequence shown here is derived from an EMBL/GenBank/DDBJ whole genome shotgun (WGS) entry which is preliminary data.</text>
</comment>
<dbReference type="Proteomes" id="UP000663836">
    <property type="component" value="Unassembled WGS sequence"/>
</dbReference>